<protein>
    <recommendedName>
        <fullName evidence="4">Host-nuclease inhibitor protein Gam</fullName>
    </recommendedName>
</protein>
<evidence type="ECO:0000313" key="2">
    <source>
        <dbReference type="EMBL" id="KGQ59707.1"/>
    </source>
</evidence>
<evidence type="ECO:0008006" key="4">
    <source>
        <dbReference type="Google" id="ProtNLM"/>
    </source>
</evidence>
<gene>
    <name evidence="2" type="ORF">IO48_10770</name>
</gene>
<evidence type="ECO:0000256" key="1">
    <source>
        <dbReference type="SAM" id="Coils"/>
    </source>
</evidence>
<keyword evidence="1" id="KW-0175">Coiled coil</keyword>
<reference evidence="2 3" key="1">
    <citation type="submission" date="2014-07" db="EMBL/GenBank/DDBJ databases">
        <title>Chaperone-usher fimbriae in a diverse selection of Gallibacterium genomes.</title>
        <authorList>
            <person name="Kudirkiene E."/>
            <person name="Bager R.J."/>
            <person name="Johnson T.J."/>
            <person name="Bojesen A.M."/>
        </authorList>
    </citation>
    <scope>NUCLEOTIDE SEQUENCE [LARGE SCALE GENOMIC DNA]</scope>
    <source>
        <strain evidence="2 3">4895</strain>
    </source>
</reference>
<name>A0A0A2ZWC1_9PAST</name>
<comment type="caution">
    <text evidence="2">The sequence shown here is derived from an EMBL/GenBank/DDBJ whole genome shotgun (WGS) entry which is preliminary data.</text>
</comment>
<proteinExistence type="predicted"/>
<organism evidence="2 3">
    <name type="scientific">Gallibacterium anatis 4895</name>
    <dbReference type="NCBI Taxonomy" id="1396510"/>
    <lineage>
        <taxon>Bacteria</taxon>
        <taxon>Pseudomonadati</taxon>
        <taxon>Pseudomonadota</taxon>
        <taxon>Gammaproteobacteria</taxon>
        <taxon>Pasteurellales</taxon>
        <taxon>Pasteurellaceae</taxon>
        <taxon>Gallibacterium</taxon>
    </lineage>
</organism>
<dbReference type="EMBL" id="JPJQ01000054">
    <property type="protein sequence ID" value="KGQ59707.1"/>
    <property type="molecule type" value="Genomic_DNA"/>
</dbReference>
<dbReference type="Pfam" id="PF23984">
    <property type="entry name" value="DUF7307"/>
    <property type="match status" value="1"/>
</dbReference>
<accession>A0A0A2ZWC1</accession>
<dbReference type="RefSeq" id="WP_039164468.1">
    <property type="nucleotide sequence ID" value="NZ_JPJQ01000054.1"/>
</dbReference>
<dbReference type="InterPro" id="IPR055731">
    <property type="entry name" value="Pam3_gp33-like"/>
</dbReference>
<dbReference type="AlphaFoldDB" id="A0A0A2ZWC1"/>
<sequence>MSIKDLITEYQQLKAKRAELSQADAELEQRMDDIEAAMLVELDNAGTDSVSVNGLGTVYRKQEIVPTIEDYATALNYIRDNDLMFLFQRRLNATAYRELLEQGVEVEGINPTQITKIIFRKK</sequence>
<dbReference type="Proteomes" id="UP000030554">
    <property type="component" value="Unassembled WGS sequence"/>
</dbReference>
<evidence type="ECO:0000313" key="3">
    <source>
        <dbReference type="Proteomes" id="UP000030554"/>
    </source>
</evidence>
<feature type="coiled-coil region" evidence="1">
    <location>
        <begin position="3"/>
        <end position="37"/>
    </location>
</feature>